<evidence type="ECO:0000313" key="9">
    <source>
        <dbReference type="EMBL" id="KAI1871022.1"/>
    </source>
</evidence>
<gene>
    <name evidence="9" type="ORF">JX265_006062</name>
</gene>
<feature type="transmembrane region" description="Helical" evidence="7">
    <location>
        <begin position="94"/>
        <end position="111"/>
    </location>
</feature>
<evidence type="ECO:0000256" key="5">
    <source>
        <dbReference type="ARBA" id="ARBA00038359"/>
    </source>
</evidence>
<comment type="subcellular location">
    <subcellularLocation>
        <location evidence="1">Membrane</location>
        <topology evidence="1">Multi-pass membrane protein</topology>
    </subcellularLocation>
</comment>
<comment type="similarity">
    <text evidence="5">Belongs to the SAT4 family.</text>
</comment>
<dbReference type="Pfam" id="PF20684">
    <property type="entry name" value="Fung_rhodopsin"/>
    <property type="match status" value="1"/>
</dbReference>
<evidence type="ECO:0000256" key="1">
    <source>
        <dbReference type="ARBA" id="ARBA00004141"/>
    </source>
</evidence>
<proteinExistence type="inferred from homology"/>
<evidence type="ECO:0000313" key="10">
    <source>
        <dbReference type="Proteomes" id="UP000829685"/>
    </source>
</evidence>
<dbReference type="PANTHER" id="PTHR33048:SF155">
    <property type="entry name" value="INTEGRAL MEMBRANE PROTEIN"/>
    <property type="match status" value="1"/>
</dbReference>
<evidence type="ECO:0000256" key="6">
    <source>
        <dbReference type="SAM" id="MobiDB-lite"/>
    </source>
</evidence>
<evidence type="ECO:0000259" key="8">
    <source>
        <dbReference type="Pfam" id="PF20684"/>
    </source>
</evidence>
<dbReference type="Proteomes" id="UP000829685">
    <property type="component" value="Unassembled WGS sequence"/>
</dbReference>
<accession>A0A9P9WMV2</accession>
<keyword evidence="10" id="KW-1185">Reference proteome</keyword>
<evidence type="ECO:0000256" key="2">
    <source>
        <dbReference type="ARBA" id="ARBA00022692"/>
    </source>
</evidence>
<dbReference type="InterPro" id="IPR049326">
    <property type="entry name" value="Rhodopsin_dom_fungi"/>
</dbReference>
<dbReference type="AlphaFoldDB" id="A0A9P9WMV2"/>
<keyword evidence="2 7" id="KW-0812">Transmembrane</keyword>
<keyword evidence="4 7" id="KW-0472">Membrane</keyword>
<sequence length="413" mass="46056">MATPPTPLDPTYAGENSGPHVVASIIIVASLSTLFAAARLYVRLHIVRKFQFDDYMIVLSVVCSWMSVGFSTAAVHSGSGRHIQTLSGKQISGAIQFTLFGFVPGILSYVLPKMTVVTLLARLLNPSRWHLVWLWSMCIICLITMMGSVAIAFAQCQPTKSQWDLSVKPDFCWSKWILVKYSWGSCAFSAFVDLYLSIYPAVVLYKIQLPRRKKIGLSIALGVGSISTVVAIYKITVLKGLASPDFTFDSCNLTIWTIVEGSVIIIAACIPLLQPLLEKIRKRSWSSNRKSQSLYLTPKNASGHHKGYADVELSNDKSRIRKARRQFDMESVLETRNYDDHLGAQPVPAGSQERILEEDETGLVTQTSRRQIQNKNIPPDPHNGIHRTDEIRISYAEDNGSTSNSHRHQDSWS</sequence>
<protein>
    <recommendedName>
        <fullName evidence="8">Rhodopsin domain-containing protein</fullName>
    </recommendedName>
</protein>
<feature type="transmembrane region" description="Helical" evidence="7">
    <location>
        <begin position="253"/>
        <end position="273"/>
    </location>
</feature>
<feature type="transmembrane region" description="Helical" evidence="7">
    <location>
        <begin position="215"/>
        <end position="233"/>
    </location>
</feature>
<feature type="region of interest" description="Disordered" evidence="6">
    <location>
        <begin position="373"/>
        <end position="413"/>
    </location>
</feature>
<dbReference type="PANTHER" id="PTHR33048">
    <property type="entry name" value="PTH11-LIKE INTEGRAL MEMBRANE PROTEIN (AFU_ORTHOLOGUE AFUA_5G11245)"/>
    <property type="match status" value="1"/>
</dbReference>
<evidence type="ECO:0000256" key="4">
    <source>
        <dbReference type="ARBA" id="ARBA00023136"/>
    </source>
</evidence>
<feature type="transmembrane region" description="Helical" evidence="7">
    <location>
        <begin position="20"/>
        <end position="42"/>
    </location>
</feature>
<feature type="domain" description="Rhodopsin" evidence="8">
    <location>
        <begin position="38"/>
        <end position="279"/>
    </location>
</feature>
<name>A0A9P9WMV2_9PEZI</name>
<comment type="caution">
    <text evidence="9">The sequence shown here is derived from an EMBL/GenBank/DDBJ whole genome shotgun (WGS) entry which is preliminary data.</text>
</comment>
<evidence type="ECO:0000256" key="7">
    <source>
        <dbReference type="SAM" id="Phobius"/>
    </source>
</evidence>
<evidence type="ECO:0000256" key="3">
    <source>
        <dbReference type="ARBA" id="ARBA00022989"/>
    </source>
</evidence>
<dbReference type="EMBL" id="JAFIMR010000013">
    <property type="protein sequence ID" value="KAI1871022.1"/>
    <property type="molecule type" value="Genomic_DNA"/>
</dbReference>
<organism evidence="9 10">
    <name type="scientific">Neoarthrinium moseri</name>
    <dbReference type="NCBI Taxonomy" id="1658444"/>
    <lineage>
        <taxon>Eukaryota</taxon>
        <taxon>Fungi</taxon>
        <taxon>Dikarya</taxon>
        <taxon>Ascomycota</taxon>
        <taxon>Pezizomycotina</taxon>
        <taxon>Sordariomycetes</taxon>
        <taxon>Xylariomycetidae</taxon>
        <taxon>Amphisphaeriales</taxon>
        <taxon>Apiosporaceae</taxon>
        <taxon>Neoarthrinium</taxon>
    </lineage>
</organism>
<dbReference type="GO" id="GO:0016020">
    <property type="term" value="C:membrane"/>
    <property type="evidence" value="ECO:0007669"/>
    <property type="project" value="UniProtKB-SubCell"/>
</dbReference>
<feature type="transmembrane region" description="Helical" evidence="7">
    <location>
        <begin position="181"/>
        <end position="203"/>
    </location>
</feature>
<feature type="transmembrane region" description="Helical" evidence="7">
    <location>
        <begin position="132"/>
        <end position="154"/>
    </location>
</feature>
<feature type="transmembrane region" description="Helical" evidence="7">
    <location>
        <begin position="54"/>
        <end position="74"/>
    </location>
</feature>
<reference evidence="9" key="1">
    <citation type="submission" date="2021-03" db="EMBL/GenBank/DDBJ databases">
        <title>Revisited historic fungal species revealed as producer of novel bioactive compounds through whole genome sequencing and comparative genomics.</title>
        <authorList>
            <person name="Vignolle G.A."/>
            <person name="Hochenegger N."/>
            <person name="Mach R.L."/>
            <person name="Mach-Aigner A.R."/>
            <person name="Javad Rahimi M."/>
            <person name="Salim K.A."/>
            <person name="Chan C.M."/>
            <person name="Lim L.B.L."/>
            <person name="Cai F."/>
            <person name="Druzhinina I.S."/>
            <person name="U'Ren J.M."/>
            <person name="Derntl C."/>
        </authorList>
    </citation>
    <scope>NUCLEOTIDE SEQUENCE</scope>
    <source>
        <strain evidence="9">TUCIM 5799</strain>
    </source>
</reference>
<keyword evidence="3 7" id="KW-1133">Transmembrane helix</keyword>
<dbReference type="InterPro" id="IPR052337">
    <property type="entry name" value="SAT4-like"/>
</dbReference>